<keyword evidence="2" id="KW-1133">Transmembrane helix</keyword>
<dbReference type="PANTHER" id="PTHR45638:SF11">
    <property type="entry name" value="CYCLIC NUCLEOTIDE-GATED CATION CHANNEL SUBUNIT A"/>
    <property type="match status" value="1"/>
</dbReference>
<organism evidence="4 5">
    <name type="scientific">Popillia japonica</name>
    <name type="common">Japanese beetle</name>
    <dbReference type="NCBI Taxonomy" id="7064"/>
    <lineage>
        <taxon>Eukaryota</taxon>
        <taxon>Metazoa</taxon>
        <taxon>Ecdysozoa</taxon>
        <taxon>Arthropoda</taxon>
        <taxon>Hexapoda</taxon>
        <taxon>Insecta</taxon>
        <taxon>Pterygota</taxon>
        <taxon>Neoptera</taxon>
        <taxon>Endopterygota</taxon>
        <taxon>Coleoptera</taxon>
        <taxon>Polyphaga</taxon>
        <taxon>Scarabaeiformia</taxon>
        <taxon>Scarabaeidae</taxon>
        <taxon>Rutelinae</taxon>
        <taxon>Popillia</taxon>
    </lineage>
</organism>
<sequence>MKQLGLINIFNIMDVVYLVDIILVTLSLYIPNLNLPDVNVASRPIYIIIIEVLSLIPLQDVLHQFAKKKSVGSGYVTAHADLAWDIIGSLAQVTVFYCIYAVTMAHLTIRFITSYRLQVKYLDRSTIIVTKLKRMELPKKVINKTVEYFGTMWSKTKGYSTDTTYWNFLHFSMRNELMIDTSWPAFQHSSLFRSMDFYYLRYLSNFIKLEYMLPGEYLFTKGEWKSKMVYIASGTIHLISNEDRESPLISFSAGTCISESCLVIDYRSLNHVVCKTFCEFYILTKEDFVRSYLKYPEEFKNAQKIIMDRYENSHILHDISTIAKEKLNTTRKRIDIYSLLWVKNTLHRLMAVDEESTRRHEFQNIYFINEVDEDEFNKMSFTARYLDMLVVSERMEVDTDTVFVRIRFPCIFQPNSIIGILWESLIIFTTLILSFVIPHMALIQKEGVAWYDPLVWVITKLYWLDVYVQLSTAIHTKHGASTKIKNIAKVKMQTASLWADIISCVPCEIFINIIAEENTPQINAILHFNRLVKLWRIEKLFRNWESNFNINLGLIRYIKFSWINLYTIFIFYCILYQEQKGENVHMLFAAVQMVSGIDLYDAAYSPSRALVCIGNLITKFITLILYASIMSAHILIYMKRIDMRYNYMEMFSILSRKNLTRKFVNRIVNILYTEWDDNQCTTFNQTEGITCDIPMYIQEEIMCHTAEDCIKNEICFSDFSDIARYDICANLKYIVWPSDEPLAYPGQMITTIYFLLHGTCEILNDYGDIIQTMENKGCFNMLETLFKVPTMQTVVTRSNCTFLSLEYKALYAIMQKYIYDSSVLLNTIVKSNDIKESITKTVRANKFDNVSFKLKKKQNAFRFDINMQSTYLQYEYNRPFEDIYPFSCVRYFLLRITINCEGRFLYWWEVVRCILAISSSFLYFVMPIYMSKYRIMLYLLDVAGAVDIYMRLHVCYFKENGLRITHPLKTAANYLRNAFFVDFIAILPFGLLINQYVPRNNYMYFVFHSNKLLPLYRYCRFISMVYDNSLTSVPNIFFLWFIPVVLVLANYAGSFVIALECTFNFEADRLKHEYDPSLFEDVYCANDSLLAMSKYYKPISRLRAQLYSIYVGVSALSTTGMQGFHISTNGVRIMLMVISLMGLYVTVAFAGRIVRLYVLHHRLLLRSQGAMRYLKRFLGNLKVNPQLTQAIIYHYEIKWSQQKGRSVQNVFKILSLQIQSDILFEIYGLHLYNASIFKSKTKSFFKYLLPMTRHEIICKEGYAVTINDVTKYIYIVCKGEFEILAPDGTVAATLVCGGMFGNLQKKRRSRLRISAVACRHTEVLMIPSLEFHKLLEYEPQLLDEYIAFIRIYLNYIPSNNETKDLTTDGDHYNNQNSKKSIWLYVFNPNTVPMQIWNAINLTCSCYLCIILDLYQLCTTENSVIMLVMQYTCDILYAAQYCLKFRIAYEDKWGTLVTDLRQIAKKQCENKFRLLIETISILPLDIVVLTMRSLSPYHRMLFFAMLRLNRLLRLVYVFEYFNVTNWKLNINIYAMRCGFIILWCSLMFCTIAALTTILSCPFSINIQPRVPNCTVIINMTSSAKFRIFVRHIYLAANFMNFAAQNVFFPEGALHIIFFITVMLAAETLLFVSIGQIYSLISECSINKERYINNRVRIKSFMNNEDVSLSLIDRIISYVDMLWLKSSGNNYPELLQKAPRYLQDAILNDIFRHLLKNHSVFAKCHWDCLRQIIQKCRTETFFNGDYVQFKGVIDNCMYFIYDGEIIILKDESVCDKDIVKALRNGDCFGVKQGLHYKIPQDYSYMATKQSILVIIDFNNWNYLLRHFPAAKESIYSALETYTGY</sequence>
<evidence type="ECO:0000313" key="5">
    <source>
        <dbReference type="Proteomes" id="UP001458880"/>
    </source>
</evidence>
<keyword evidence="1" id="KW-1071">Ligand-gated ion channel</keyword>
<dbReference type="Gene3D" id="1.10.287.630">
    <property type="entry name" value="Helix hairpin bin"/>
    <property type="match status" value="2"/>
</dbReference>
<protein>
    <submittedName>
        <fullName evidence="4">Cyclic nucleotide-binding domain</fullName>
    </submittedName>
</protein>
<feature type="transmembrane region" description="Helical" evidence="2">
    <location>
        <begin position="1133"/>
        <end position="1158"/>
    </location>
</feature>
<keyword evidence="2" id="KW-0472">Membrane</keyword>
<dbReference type="Gene3D" id="2.60.120.10">
    <property type="entry name" value="Jelly Rolls"/>
    <property type="match status" value="4"/>
</dbReference>
<dbReference type="Pfam" id="PF00027">
    <property type="entry name" value="cNMP_binding"/>
    <property type="match status" value="2"/>
</dbReference>
<feature type="transmembrane region" description="Helical" evidence="2">
    <location>
        <begin position="43"/>
        <end position="62"/>
    </location>
</feature>
<feature type="transmembrane region" description="Helical" evidence="2">
    <location>
        <begin position="1107"/>
        <end position="1127"/>
    </location>
</feature>
<dbReference type="InterPro" id="IPR000595">
    <property type="entry name" value="cNMP-bd_dom"/>
</dbReference>
<dbReference type="PANTHER" id="PTHR45638">
    <property type="entry name" value="CYCLIC NUCLEOTIDE-GATED CATION CHANNEL SUBUNIT A"/>
    <property type="match status" value="1"/>
</dbReference>
<keyword evidence="2" id="KW-0812">Transmembrane</keyword>
<dbReference type="SUPFAM" id="SSF81324">
    <property type="entry name" value="Voltage-gated potassium channels"/>
    <property type="match status" value="1"/>
</dbReference>
<dbReference type="SUPFAM" id="SSF51206">
    <property type="entry name" value="cAMP-binding domain-like"/>
    <property type="match status" value="4"/>
</dbReference>
<feature type="domain" description="Cyclic nucleotide-binding" evidence="3">
    <location>
        <begin position="715"/>
        <end position="814"/>
    </location>
</feature>
<feature type="domain" description="Cyclic nucleotide-binding" evidence="3">
    <location>
        <begin position="1718"/>
        <end position="1839"/>
    </location>
</feature>
<evidence type="ECO:0000259" key="3">
    <source>
        <dbReference type="PROSITE" id="PS50042"/>
    </source>
</evidence>
<feature type="transmembrane region" description="Helical" evidence="2">
    <location>
        <begin position="417"/>
        <end position="437"/>
    </location>
</feature>
<feature type="domain" description="Cyclic nucleotide-binding" evidence="3">
    <location>
        <begin position="191"/>
        <end position="290"/>
    </location>
</feature>
<dbReference type="InterPro" id="IPR018490">
    <property type="entry name" value="cNMP-bd_dom_sf"/>
</dbReference>
<keyword evidence="5" id="KW-1185">Reference proteome</keyword>
<feature type="domain" description="Cyclic nucleotide-binding" evidence="3">
    <location>
        <begin position="1236"/>
        <end position="1335"/>
    </location>
</feature>
<dbReference type="EMBL" id="JASPKY010000679">
    <property type="protein sequence ID" value="KAK9686873.1"/>
    <property type="molecule type" value="Genomic_DNA"/>
</dbReference>
<feature type="transmembrane region" description="Helical" evidence="2">
    <location>
        <begin position="978"/>
        <end position="997"/>
    </location>
</feature>
<dbReference type="GO" id="GO:0044877">
    <property type="term" value="F:protein-containing complex binding"/>
    <property type="evidence" value="ECO:0007669"/>
    <property type="project" value="TreeGrafter"/>
</dbReference>
<dbReference type="PROSITE" id="PS50042">
    <property type="entry name" value="CNMP_BINDING_3"/>
    <property type="match status" value="4"/>
</dbReference>
<feature type="transmembrane region" description="Helical" evidence="2">
    <location>
        <begin position="935"/>
        <end position="957"/>
    </location>
</feature>
<feature type="transmembrane region" description="Helical" evidence="2">
    <location>
        <begin position="904"/>
        <end position="929"/>
    </location>
</feature>
<dbReference type="InterPro" id="IPR050866">
    <property type="entry name" value="CNG_cation_channel"/>
</dbReference>
<keyword evidence="1" id="KW-0407">Ion channel</keyword>
<keyword evidence="1" id="KW-0813">Transport</keyword>
<dbReference type="SMART" id="SM00100">
    <property type="entry name" value="cNMP"/>
    <property type="match status" value="4"/>
</dbReference>
<dbReference type="CDD" id="cd00038">
    <property type="entry name" value="CAP_ED"/>
    <property type="match status" value="4"/>
</dbReference>
<comment type="caution">
    <text evidence="4">The sequence shown here is derived from an EMBL/GenBank/DDBJ whole genome shotgun (WGS) entry which is preliminary data.</text>
</comment>
<dbReference type="Gene3D" id="1.10.287.70">
    <property type="match status" value="2"/>
</dbReference>
<dbReference type="GO" id="GO:0005221">
    <property type="term" value="F:intracellularly cyclic nucleotide-activated monoatomic cation channel activity"/>
    <property type="evidence" value="ECO:0007669"/>
    <property type="project" value="InterPro"/>
</dbReference>
<name>A0AAW1IBJ1_POPJA</name>
<evidence type="ECO:0000313" key="4">
    <source>
        <dbReference type="EMBL" id="KAK9686873.1"/>
    </source>
</evidence>
<feature type="transmembrane region" description="Helical" evidence="2">
    <location>
        <begin position="12"/>
        <end position="31"/>
    </location>
</feature>
<dbReference type="InterPro" id="IPR014710">
    <property type="entry name" value="RmlC-like_jellyroll"/>
</dbReference>
<keyword evidence="1" id="KW-0406">Ion transport</keyword>
<dbReference type="Proteomes" id="UP001458880">
    <property type="component" value="Unassembled WGS sequence"/>
</dbReference>
<feature type="transmembrane region" description="Helical" evidence="2">
    <location>
        <begin position="1037"/>
        <end position="1059"/>
    </location>
</feature>
<feature type="transmembrane region" description="Helical" evidence="2">
    <location>
        <begin position="616"/>
        <end position="638"/>
    </location>
</feature>
<reference evidence="4 5" key="1">
    <citation type="journal article" date="2024" name="BMC Genomics">
        <title>De novo assembly and annotation of Popillia japonica's genome with initial clues to its potential as an invasive pest.</title>
        <authorList>
            <person name="Cucini C."/>
            <person name="Boschi S."/>
            <person name="Funari R."/>
            <person name="Cardaioli E."/>
            <person name="Iannotti N."/>
            <person name="Marturano G."/>
            <person name="Paoli F."/>
            <person name="Bruttini M."/>
            <person name="Carapelli A."/>
            <person name="Frati F."/>
            <person name="Nardi F."/>
        </authorList>
    </citation>
    <scope>NUCLEOTIDE SEQUENCE [LARGE SCALE GENOMIC DNA]</scope>
    <source>
        <strain evidence="4">DMR45628</strain>
    </source>
</reference>
<evidence type="ECO:0000256" key="2">
    <source>
        <dbReference type="SAM" id="Phobius"/>
    </source>
</evidence>
<proteinExistence type="predicted"/>
<feature type="transmembrane region" description="Helical" evidence="2">
    <location>
        <begin position="557"/>
        <end position="577"/>
    </location>
</feature>
<feature type="transmembrane region" description="Helical" evidence="2">
    <location>
        <begin position="82"/>
        <end position="102"/>
    </location>
</feature>
<feature type="transmembrane region" description="Helical" evidence="2">
    <location>
        <begin position="1614"/>
        <end position="1639"/>
    </location>
</feature>
<accession>A0AAW1IBJ1</accession>
<feature type="transmembrane region" description="Helical" evidence="2">
    <location>
        <begin position="1537"/>
        <end position="1563"/>
    </location>
</feature>
<evidence type="ECO:0000256" key="1">
    <source>
        <dbReference type="ARBA" id="ARBA00023286"/>
    </source>
</evidence>
<gene>
    <name evidence="4" type="ORF">QE152_g36872</name>
</gene>